<protein>
    <submittedName>
        <fullName evidence="1">Cobalamin adenosyltransferase</fullName>
    </submittedName>
</protein>
<sequence>MGVVTEARIRSEYRKAAFTTFEVEPKDIITPSARQFIQDKGIALVIRGQDDVTPVEESLIPATVDEGDNSAAPSAPRFICDYTGGEFTEKPDCMAVLGDNRLVLLTDPRIALQEQFDRLQADILCLQVDCAESGRKALCDELQKVLDYVRQLTIAIVPGEAFDPDVFKTQDTEPAPLHGSEDGLPHYSMGRTLVSLNRLRAGIREAELTAVHAYQRGQRCERPDMLRALHHLSGHCYQMMVREQAGEFASVQPLSH</sequence>
<proteinExistence type="predicted"/>
<keyword evidence="2" id="KW-1185">Reference proteome</keyword>
<accession>A0ABP8V0U1</accession>
<organism evidence="1 2">
    <name type="scientific">Kistimonas scapharcae</name>
    <dbReference type="NCBI Taxonomy" id="1036133"/>
    <lineage>
        <taxon>Bacteria</taxon>
        <taxon>Pseudomonadati</taxon>
        <taxon>Pseudomonadota</taxon>
        <taxon>Gammaproteobacteria</taxon>
        <taxon>Oceanospirillales</taxon>
        <taxon>Endozoicomonadaceae</taxon>
        <taxon>Kistimonas</taxon>
    </lineage>
</organism>
<name>A0ABP8V0U1_9GAMM</name>
<comment type="caution">
    <text evidence="1">The sequence shown here is derived from an EMBL/GenBank/DDBJ whole genome shotgun (WGS) entry which is preliminary data.</text>
</comment>
<dbReference type="Proteomes" id="UP001500604">
    <property type="component" value="Unassembled WGS sequence"/>
</dbReference>
<reference evidence="2" key="1">
    <citation type="journal article" date="2019" name="Int. J. Syst. Evol. Microbiol.">
        <title>The Global Catalogue of Microorganisms (GCM) 10K type strain sequencing project: providing services to taxonomists for standard genome sequencing and annotation.</title>
        <authorList>
            <consortium name="The Broad Institute Genomics Platform"/>
            <consortium name="The Broad Institute Genome Sequencing Center for Infectious Disease"/>
            <person name="Wu L."/>
            <person name="Ma J."/>
        </authorList>
    </citation>
    <scope>NUCLEOTIDE SEQUENCE [LARGE SCALE GENOMIC DNA]</scope>
    <source>
        <strain evidence="2">JCM 17805</strain>
    </source>
</reference>
<dbReference type="RefSeq" id="WP_345195360.1">
    <property type="nucleotide sequence ID" value="NZ_BAABFL010000134.1"/>
</dbReference>
<gene>
    <name evidence="1" type="ORF">GCM10023116_17710</name>
</gene>
<evidence type="ECO:0000313" key="2">
    <source>
        <dbReference type="Proteomes" id="UP001500604"/>
    </source>
</evidence>
<dbReference type="EMBL" id="BAABFL010000134">
    <property type="protein sequence ID" value="GAA4649497.1"/>
    <property type="molecule type" value="Genomic_DNA"/>
</dbReference>
<evidence type="ECO:0000313" key="1">
    <source>
        <dbReference type="EMBL" id="GAA4649497.1"/>
    </source>
</evidence>